<protein>
    <submittedName>
        <fullName evidence="1">Uncharacterized protein</fullName>
    </submittedName>
</protein>
<evidence type="ECO:0000313" key="1">
    <source>
        <dbReference type="EMBL" id="PHV69278.1"/>
    </source>
</evidence>
<evidence type="ECO:0000313" key="2">
    <source>
        <dbReference type="Proteomes" id="UP000224460"/>
    </source>
</evidence>
<accession>A0AC61D978</accession>
<proteinExistence type="predicted"/>
<dbReference type="Proteomes" id="UP000224460">
    <property type="component" value="Unassembled WGS sequence"/>
</dbReference>
<gene>
    <name evidence="1" type="ORF">CS063_16620</name>
</gene>
<keyword evidence="2" id="KW-1185">Reference proteome</keyword>
<organism evidence="1 2">
    <name type="scientific">Sporanaerobium hydrogeniformans</name>
    <dbReference type="NCBI Taxonomy" id="3072179"/>
    <lineage>
        <taxon>Bacteria</taxon>
        <taxon>Bacillati</taxon>
        <taxon>Bacillota</taxon>
        <taxon>Clostridia</taxon>
        <taxon>Lachnospirales</taxon>
        <taxon>Lachnospiraceae</taxon>
        <taxon>Sporanaerobium</taxon>
    </lineage>
</organism>
<comment type="caution">
    <text evidence="1">The sequence shown here is derived from an EMBL/GenBank/DDBJ whole genome shotgun (WGS) entry which is preliminary data.</text>
</comment>
<sequence>MLIVKFGYKWKGIKMGKVYYRPNKNKSEANGREKDSLSKEEKIQLLNRDELEEVQSELGQSKEQIKMQTSVQLENVKAIGDVDCDYHIYLEDYVYTYLYQYAQMDLNKESAAVFVGKFSEESKEIIISGIIPLRAGKDEEREWLIHEALEEAEKERQTYFSNQEIIGWMHMQPGYGTMLTMKELREHRNVFGSSGKVFMLLDPINKIETFYALEGDELLEQSGYYMYYQRNEEMQHYMIEHAFKTEETAPIEDTVVNQFREIGRARKKEYIQRKNLNVTVVATSVLLIALTAVVVKMNGTQKVLPTFAQDTPTINVLGNDPIGESDNSAVQFTINQVEKQALSNEEKVTETNKEQLSETQTNGLTSETTKEQVRKDVNVQFEKEEVKKEEAKKEESEKEEIKYDTYVIQEGDTLANIVYKQYGNSSRIKEIIDLNNLSNTNLIKVGQELKLPKQ</sequence>
<reference evidence="1" key="1">
    <citation type="submission" date="2017-10" db="EMBL/GenBank/DDBJ databases">
        <title>Genome sequence of cellulolytic Lachnospiraceae bacterium XHS1971 isolated from hotspring sediment.</title>
        <authorList>
            <person name="Vasudevan G."/>
            <person name="Joshi A.J."/>
            <person name="Hivarkar S."/>
            <person name="Lanjekar V.B."/>
            <person name="Dhakephalkar P.K."/>
            <person name="Dagar S."/>
        </authorList>
    </citation>
    <scope>NUCLEOTIDE SEQUENCE</scope>
    <source>
        <strain evidence="1">XHS1971</strain>
    </source>
</reference>
<name>A0AC61D978_9FIRM</name>
<dbReference type="EMBL" id="PEDL01000036">
    <property type="protein sequence ID" value="PHV69278.1"/>
    <property type="molecule type" value="Genomic_DNA"/>
</dbReference>